<dbReference type="AlphaFoldDB" id="A0AAV3Z1S0"/>
<dbReference type="Pfam" id="PF15247">
    <property type="entry name" value="SLBP_RNA_bind"/>
    <property type="match status" value="1"/>
</dbReference>
<evidence type="ECO:0000259" key="4">
    <source>
        <dbReference type="Pfam" id="PF15247"/>
    </source>
</evidence>
<dbReference type="Proteomes" id="UP000735302">
    <property type="component" value="Unassembled WGS sequence"/>
</dbReference>
<feature type="region of interest" description="Disordered" evidence="3">
    <location>
        <begin position="1"/>
        <end position="170"/>
    </location>
</feature>
<feature type="compositionally biased region" description="Basic and acidic residues" evidence="3">
    <location>
        <begin position="112"/>
        <end position="123"/>
    </location>
</feature>
<dbReference type="GO" id="GO:0003729">
    <property type="term" value="F:mRNA binding"/>
    <property type="evidence" value="ECO:0007669"/>
    <property type="project" value="InterPro"/>
</dbReference>
<feature type="compositionally biased region" description="Polar residues" evidence="3">
    <location>
        <begin position="51"/>
        <end position="69"/>
    </location>
</feature>
<accession>A0AAV3Z1S0</accession>
<dbReference type="GO" id="GO:0071207">
    <property type="term" value="F:histone pre-mRNA stem-loop binding"/>
    <property type="evidence" value="ECO:0007669"/>
    <property type="project" value="TreeGrafter"/>
</dbReference>
<reference evidence="5 6" key="1">
    <citation type="journal article" date="2021" name="Elife">
        <title>Chloroplast acquisition without the gene transfer in kleptoplastic sea slugs, Plakobranchus ocellatus.</title>
        <authorList>
            <person name="Maeda T."/>
            <person name="Takahashi S."/>
            <person name="Yoshida T."/>
            <person name="Shimamura S."/>
            <person name="Takaki Y."/>
            <person name="Nagai Y."/>
            <person name="Toyoda A."/>
            <person name="Suzuki Y."/>
            <person name="Arimoto A."/>
            <person name="Ishii H."/>
            <person name="Satoh N."/>
            <person name="Nishiyama T."/>
            <person name="Hasebe M."/>
            <person name="Maruyama T."/>
            <person name="Minagawa J."/>
            <person name="Obokata J."/>
            <person name="Shigenobu S."/>
        </authorList>
    </citation>
    <scope>NUCLEOTIDE SEQUENCE [LARGE SCALE GENOMIC DNA]</scope>
</reference>
<keyword evidence="6" id="KW-1185">Reference proteome</keyword>
<dbReference type="Gene3D" id="1.10.8.1120">
    <property type="entry name" value="Histone RNA hairpin-binding protein RNA-binding domain"/>
    <property type="match status" value="1"/>
</dbReference>
<feature type="compositionally biased region" description="Acidic residues" evidence="3">
    <location>
        <begin position="22"/>
        <end position="33"/>
    </location>
</feature>
<evidence type="ECO:0000256" key="1">
    <source>
        <dbReference type="ARBA" id="ARBA00006151"/>
    </source>
</evidence>
<dbReference type="GO" id="GO:0051028">
    <property type="term" value="P:mRNA transport"/>
    <property type="evidence" value="ECO:0007669"/>
    <property type="project" value="TreeGrafter"/>
</dbReference>
<proteinExistence type="inferred from homology"/>
<sequence length="427" mass="49072">MEDIFQTSNDENQSTFSWADCVPEDLDQAEAEIEQVPSNEGFDLRHKISRSKSNSSTTGEEKPSATNLSPRKARYSGHDLRLKLSRNRQDREDHSSGGGRGSSNSSERGRRRREDRGRPRYTERVGGLSPLRSPRATTIQNILDLDNSRNHRFTNQASSASKKSPRTQPLRNTRIANHITPKNDVQSTDLLSPVLSDCDDVEERTPDYTRKSRRLDRASWTRRRLELPSESMVEEQGGVNRRLPPISEEDKVRLARREKDIAYGKNTDAYRKYIELVPRELRSENFKKHPRTPKKYKQCSRRSWDAQVKIWKRRIHAWANEEAENTEMDKSDSASNSSQPENSWASIVAHGRVAADRQSKDVDSNHDTDVDVDLDYDDEDDDIELKEAEGKEADPEVEEDEESFLDSVDIDFNVAHQVQEHVRLDDA</sequence>
<feature type="compositionally biased region" description="Polar residues" evidence="3">
    <location>
        <begin position="1"/>
        <end position="17"/>
    </location>
</feature>
<dbReference type="PANTHER" id="PTHR17408:SF0">
    <property type="entry name" value="HISTONE RNA HAIRPIN-BINDING PROTEIN"/>
    <property type="match status" value="1"/>
</dbReference>
<feature type="compositionally biased region" description="Polar residues" evidence="3">
    <location>
        <begin position="153"/>
        <end position="170"/>
    </location>
</feature>
<feature type="compositionally biased region" description="Basic and acidic residues" evidence="3">
    <location>
        <begin position="353"/>
        <end position="369"/>
    </location>
</feature>
<feature type="compositionally biased region" description="Polar residues" evidence="3">
    <location>
        <begin position="333"/>
        <end position="345"/>
    </location>
</feature>
<dbReference type="PANTHER" id="PTHR17408">
    <property type="entry name" value="HISTONE RNA HAIRPIN-BINDING PROTEIN"/>
    <property type="match status" value="1"/>
</dbReference>
<evidence type="ECO:0000313" key="6">
    <source>
        <dbReference type="Proteomes" id="UP000735302"/>
    </source>
</evidence>
<comment type="similarity">
    <text evidence="1">Belongs to the SLBP family.</text>
</comment>
<feature type="compositionally biased region" description="Basic and acidic residues" evidence="3">
    <location>
        <begin position="385"/>
        <end position="394"/>
    </location>
</feature>
<feature type="compositionally biased region" description="Acidic residues" evidence="3">
    <location>
        <begin position="370"/>
        <end position="384"/>
    </location>
</feature>
<gene>
    <name evidence="5" type="ORF">PoB_001510500</name>
</gene>
<comment type="caution">
    <text evidence="5">The sequence shown here is derived from an EMBL/GenBank/DDBJ whole genome shotgun (WGS) entry which is preliminary data.</text>
</comment>
<dbReference type="InterPro" id="IPR026502">
    <property type="entry name" value="SLBP1/SLBP2"/>
</dbReference>
<name>A0AAV3Z1S0_9GAST</name>
<organism evidence="5 6">
    <name type="scientific">Plakobranchus ocellatus</name>
    <dbReference type="NCBI Taxonomy" id="259542"/>
    <lineage>
        <taxon>Eukaryota</taxon>
        <taxon>Metazoa</taxon>
        <taxon>Spiralia</taxon>
        <taxon>Lophotrochozoa</taxon>
        <taxon>Mollusca</taxon>
        <taxon>Gastropoda</taxon>
        <taxon>Heterobranchia</taxon>
        <taxon>Euthyneura</taxon>
        <taxon>Panpulmonata</taxon>
        <taxon>Sacoglossa</taxon>
        <taxon>Placobranchoidea</taxon>
        <taxon>Plakobranchidae</taxon>
        <taxon>Plakobranchus</taxon>
    </lineage>
</organism>
<feature type="domain" description="Histone RNA hairpin-binding protein RNA-binding" evidence="4">
    <location>
        <begin position="250"/>
        <end position="320"/>
    </location>
</feature>
<dbReference type="GO" id="GO:0006398">
    <property type="term" value="P:mRNA 3'-end processing by stem-loop binding and cleavage"/>
    <property type="evidence" value="ECO:0007669"/>
    <property type="project" value="TreeGrafter"/>
</dbReference>
<keyword evidence="2" id="KW-0694">RNA-binding</keyword>
<dbReference type="InterPro" id="IPR038294">
    <property type="entry name" value="SLBP_RNA_bind_sf"/>
</dbReference>
<protein>
    <submittedName>
        <fullName evidence="5">Histone RNA hairpin-binding protein</fullName>
    </submittedName>
</protein>
<feature type="region of interest" description="Disordered" evidence="3">
    <location>
        <begin position="322"/>
        <end position="402"/>
    </location>
</feature>
<dbReference type="EMBL" id="BLXT01001860">
    <property type="protein sequence ID" value="GFN88599.1"/>
    <property type="molecule type" value="Genomic_DNA"/>
</dbReference>
<dbReference type="InterPro" id="IPR029344">
    <property type="entry name" value="SLBP_RNA_bind"/>
</dbReference>
<feature type="compositionally biased region" description="Basic and acidic residues" evidence="3">
    <location>
        <begin position="76"/>
        <end position="95"/>
    </location>
</feature>
<dbReference type="FunFam" id="1.10.8.1120:FF:000001">
    <property type="entry name" value="Histone RNA hairpin-binding protein-like"/>
    <property type="match status" value="1"/>
</dbReference>
<evidence type="ECO:0000313" key="5">
    <source>
        <dbReference type="EMBL" id="GFN88599.1"/>
    </source>
</evidence>
<dbReference type="GO" id="GO:0005737">
    <property type="term" value="C:cytoplasm"/>
    <property type="evidence" value="ECO:0007669"/>
    <property type="project" value="TreeGrafter"/>
</dbReference>
<evidence type="ECO:0000256" key="2">
    <source>
        <dbReference type="ARBA" id="ARBA00022884"/>
    </source>
</evidence>
<dbReference type="GO" id="GO:0071204">
    <property type="term" value="C:histone pre-mRNA 3'end processing complex"/>
    <property type="evidence" value="ECO:0007669"/>
    <property type="project" value="TreeGrafter"/>
</dbReference>
<evidence type="ECO:0000256" key="3">
    <source>
        <dbReference type="SAM" id="MobiDB-lite"/>
    </source>
</evidence>